<dbReference type="AlphaFoldDB" id="A0A9P5BL55"/>
<feature type="region of interest" description="Disordered" evidence="1">
    <location>
        <begin position="1"/>
        <end position="164"/>
    </location>
</feature>
<dbReference type="OrthoDB" id="4826083at2759"/>
<organism evidence="2 3">
    <name type="scientific">Colletotrichum siamense</name>
    <name type="common">Anthracnose fungus</name>
    <dbReference type="NCBI Taxonomy" id="690259"/>
    <lineage>
        <taxon>Eukaryota</taxon>
        <taxon>Fungi</taxon>
        <taxon>Dikarya</taxon>
        <taxon>Ascomycota</taxon>
        <taxon>Pezizomycotina</taxon>
        <taxon>Sordariomycetes</taxon>
        <taxon>Hypocreomycetidae</taxon>
        <taxon>Glomerellales</taxon>
        <taxon>Glomerellaceae</taxon>
        <taxon>Colletotrichum</taxon>
        <taxon>Colletotrichum gloeosporioides species complex</taxon>
    </lineage>
</organism>
<keyword evidence="3" id="KW-1185">Reference proteome</keyword>
<proteinExistence type="predicted"/>
<feature type="compositionally biased region" description="Basic and acidic residues" evidence="1">
    <location>
        <begin position="119"/>
        <end position="144"/>
    </location>
</feature>
<evidence type="ECO:0000313" key="2">
    <source>
        <dbReference type="EMBL" id="KAF4842532.1"/>
    </source>
</evidence>
<dbReference type="EMBL" id="QPMT01000092">
    <property type="protein sequence ID" value="KAF4842532.1"/>
    <property type="molecule type" value="Genomic_DNA"/>
</dbReference>
<sequence>MSRCPKVRGKSRLPNSSRDSGYLSDDSPEDYVWSIENETPPRRGRLLDRTNYHLSVDGSAAGDRGSEDDKSTHVSPSTIRRPKLGSVSPNHPSSPSVTPSKRPRVCNSSSPRSVGSLHSPDRFVPRRDSATPSSEKIRVTKDLDSFSPTERLLRHQSATSDPFQRPQQRVVALASNFRSVSNSIYPIPTALSVIPQSQNQRPDGHGTVWTVGGPAPPPGTAVDDGRGHYLASGTNARLFTTNFATSRVKRREDYERNQGIVADALQINQVERLLDFEHPVPSLSRTLTQKSQQAQLDSRTHWTGTKWLHGQCSTIYPPRLTKYLTHLGSEMTTTAPCWRTHQLAVLWLSG</sequence>
<feature type="compositionally biased region" description="Basic and acidic residues" evidence="1">
    <location>
        <begin position="39"/>
        <end position="51"/>
    </location>
</feature>
<name>A0A9P5BL55_COLSI</name>
<comment type="caution">
    <text evidence="2">The sequence shown here is derived from an EMBL/GenBank/DDBJ whole genome shotgun (WGS) entry which is preliminary data.</text>
</comment>
<protein>
    <submittedName>
        <fullName evidence="2">Uncharacterized protein</fullName>
    </submittedName>
</protein>
<evidence type="ECO:0000256" key="1">
    <source>
        <dbReference type="SAM" id="MobiDB-lite"/>
    </source>
</evidence>
<evidence type="ECO:0000313" key="3">
    <source>
        <dbReference type="Proteomes" id="UP000711996"/>
    </source>
</evidence>
<gene>
    <name evidence="2" type="ORF">CGCSCA2_v014556</name>
</gene>
<dbReference type="Proteomes" id="UP000711996">
    <property type="component" value="Unassembled WGS sequence"/>
</dbReference>
<feature type="compositionally biased region" description="Basic residues" evidence="1">
    <location>
        <begin position="1"/>
        <end position="11"/>
    </location>
</feature>
<accession>A0A9P5BL55</accession>
<reference evidence="2" key="1">
    <citation type="submission" date="2019-06" db="EMBL/GenBank/DDBJ databases">
        <authorList>
            <person name="Gan P."/>
            <person name="Shirasu K."/>
        </authorList>
    </citation>
    <scope>NUCLEOTIDE SEQUENCE [LARGE SCALE GENOMIC DNA]</scope>
    <source>
        <strain evidence="2">CAD2</strain>
    </source>
</reference>
<feature type="compositionally biased region" description="Low complexity" evidence="1">
    <location>
        <begin position="86"/>
        <end position="100"/>
    </location>
</feature>